<keyword evidence="1" id="KW-0812">Transmembrane</keyword>
<reference evidence="2" key="1">
    <citation type="journal article" date="2020" name="Stud. Mycol.">
        <title>101 Dothideomycetes genomes: a test case for predicting lifestyles and emergence of pathogens.</title>
        <authorList>
            <person name="Haridas S."/>
            <person name="Albert R."/>
            <person name="Binder M."/>
            <person name="Bloem J."/>
            <person name="Labutti K."/>
            <person name="Salamov A."/>
            <person name="Andreopoulos B."/>
            <person name="Baker S."/>
            <person name="Barry K."/>
            <person name="Bills G."/>
            <person name="Bluhm B."/>
            <person name="Cannon C."/>
            <person name="Castanera R."/>
            <person name="Culley D."/>
            <person name="Daum C."/>
            <person name="Ezra D."/>
            <person name="Gonzalez J."/>
            <person name="Henrissat B."/>
            <person name="Kuo A."/>
            <person name="Liang C."/>
            <person name="Lipzen A."/>
            <person name="Lutzoni F."/>
            <person name="Magnuson J."/>
            <person name="Mondo S."/>
            <person name="Nolan M."/>
            <person name="Ohm R."/>
            <person name="Pangilinan J."/>
            <person name="Park H.-J."/>
            <person name="Ramirez L."/>
            <person name="Alfaro M."/>
            <person name="Sun H."/>
            <person name="Tritt A."/>
            <person name="Yoshinaga Y."/>
            <person name="Zwiers L.-H."/>
            <person name="Turgeon B."/>
            <person name="Goodwin S."/>
            <person name="Spatafora J."/>
            <person name="Crous P."/>
            <person name="Grigoriev I."/>
        </authorList>
    </citation>
    <scope>NUCLEOTIDE SEQUENCE</scope>
    <source>
        <strain evidence="2">SCOH1-5</strain>
    </source>
</reference>
<accession>A0A6A6FDU6</accession>
<dbReference type="Proteomes" id="UP000799539">
    <property type="component" value="Unassembled WGS sequence"/>
</dbReference>
<dbReference type="EMBL" id="ML992675">
    <property type="protein sequence ID" value="KAF2211630.1"/>
    <property type="molecule type" value="Genomic_DNA"/>
</dbReference>
<evidence type="ECO:0000313" key="3">
    <source>
        <dbReference type="Proteomes" id="UP000799539"/>
    </source>
</evidence>
<dbReference type="OrthoDB" id="10347750at2759"/>
<keyword evidence="1" id="KW-0472">Membrane</keyword>
<name>A0A6A6FDU6_9PEZI</name>
<proteinExistence type="predicted"/>
<gene>
    <name evidence="2" type="ORF">CERZMDRAFT_98064</name>
</gene>
<sequence>MEKNKVDIMAEGKAEVASDTAKQTGMDDIKCAFNMEHWTEERIREAKRKTELLKVLYGMLLAWILLTPFAELGRSRGLSLSRSAFCALRPPVIYFAKCIIQIFTHTGLRMRVPFTNRALTIVPQIWPNDRVASETLAGTDSWP</sequence>
<keyword evidence="3" id="KW-1185">Reference proteome</keyword>
<evidence type="ECO:0000313" key="2">
    <source>
        <dbReference type="EMBL" id="KAF2211630.1"/>
    </source>
</evidence>
<feature type="transmembrane region" description="Helical" evidence="1">
    <location>
        <begin position="52"/>
        <end position="70"/>
    </location>
</feature>
<keyword evidence="1" id="KW-1133">Transmembrane helix</keyword>
<dbReference type="AlphaFoldDB" id="A0A6A6FDU6"/>
<evidence type="ECO:0000256" key="1">
    <source>
        <dbReference type="SAM" id="Phobius"/>
    </source>
</evidence>
<protein>
    <submittedName>
        <fullName evidence="2">Uncharacterized protein</fullName>
    </submittedName>
</protein>
<organism evidence="2 3">
    <name type="scientific">Cercospora zeae-maydis SCOH1-5</name>
    <dbReference type="NCBI Taxonomy" id="717836"/>
    <lineage>
        <taxon>Eukaryota</taxon>
        <taxon>Fungi</taxon>
        <taxon>Dikarya</taxon>
        <taxon>Ascomycota</taxon>
        <taxon>Pezizomycotina</taxon>
        <taxon>Dothideomycetes</taxon>
        <taxon>Dothideomycetidae</taxon>
        <taxon>Mycosphaerellales</taxon>
        <taxon>Mycosphaerellaceae</taxon>
        <taxon>Cercospora</taxon>
    </lineage>
</organism>